<organism evidence="1 2">
    <name type="scientific">Burkholderia humptydooensis MSMB43</name>
    <dbReference type="NCBI Taxonomy" id="441157"/>
    <lineage>
        <taxon>Bacteria</taxon>
        <taxon>Pseudomonadati</taxon>
        <taxon>Pseudomonadota</taxon>
        <taxon>Betaproteobacteria</taxon>
        <taxon>Burkholderiales</taxon>
        <taxon>Burkholderiaceae</taxon>
        <taxon>Burkholderia</taxon>
        <taxon>pseudomallei group</taxon>
    </lineage>
</organism>
<name>A0ABN0GEM1_9BURK</name>
<dbReference type="Proteomes" id="UP000004682">
    <property type="component" value="Unassembled WGS sequence"/>
</dbReference>
<dbReference type="EMBL" id="JH692061">
    <property type="protein sequence ID" value="EIP90458.1"/>
    <property type="molecule type" value="Genomic_DNA"/>
</dbReference>
<gene>
    <name evidence="1" type="ORF">A33K_14048</name>
</gene>
<reference evidence="2" key="1">
    <citation type="journal article" date="2012" name="J. Bacteriol.">
        <title>Revised Genome Sequence of Burkholderia thailandensis MSMB43 with Improved Annotation.</title>
        <authorList>
            <person name="Zhuo Y."/>
            <person name="Liu L."/>
            <person name="Wang Q."/>
            <person name="Liu X."/>
            <person name="Ren B."/>
            <person name="Liu M."/>
            <person name="Ni P."/>
            <person name="Cheng Y.Q."/>
            <person name="Zhang L."/>
        </authorList>
    </citation>
    <scope>NUCLEOTIDE SEQUENCE [LARGE SCALE GENOMIC DNA]</scope>
    <source>
        <strain evidence="2">MSMB43</strain>
    </source>
</reference>
<proteinExistence type="predicted"/>
<sequence>MKKRGAPLRVPDDAFDAPSFPFGAFWNDNEIQPPTGDLGLA</sequence>
<evidence type="ECO:0000313" key="1">
    <source>
        <dbReference type="EMBL" id="EIP90458.1"/>
    </source>
</evidence>
<accession>A0ABN0GEM1</accession>
<evidence type="ECO:0000313" key="2">
    <source>
        <dbReference type="Proteomes" id="UP000004682"/>
    </source>
</evidence>
<protein>
    <submittedName>
        <fullName evidence="1">Uncharacterized protein</fullName>
    </submittedName>
</protein>
<keyword evidence="2" id="KW-1185">Reference proteome</keyword>